<name>A0A2S7ST67_9BACT</name>
<dbReference type="OrthoDB" id="675330at2"/>
<keyword evidence="1" id="KW-0732">Signal</keyword>
<feature type="chain" id="PRO_5015640728" description="Sensor of ECF-type sigma factor" evidence="1">
    <location>
        <begin position="20"/>
        <end position="148"/>
    </location>
</feature>
<evidence type="ECO:0000313" key="2">
    <source>
        <dbReference type="EMBL" id="PQJ09934.1"/>
    </source>
</evidence>
<feature type="signal peptide" evidence="1">
    <location>
        <begin position="1"/>
        <end position="19"/>
    </location>
</feature>
<dbReference type="RefSeq" id="WP_105039943.1">
    <property type="nucleotide sequence ID" value="NZ_PPSL01000004.1"/>
</dbReference>
<dbReference type="EMBL" id="PPSL01000004">
    <property type="protein sequence ID" value="PQJ09934.1"/>
    <property type="molecule type" value="Genomic_DNA"/>
</dbReference>
<gene>
    <name evidence="2" type="ORF">CJD36_014615</name>
</gene>
<evidence type="ECO:0000313" key="3">
    <source>
        <dbReference type="Proteomes" id="UP000239872"/>
    </source>
</evidence>
<comment type="caution">
    <text evidence="2">The sequence shown here is derived from an EMBL/GenBank/DDBJ whole genome shotgun (WGS) entry which is preliminary data.</text>
</comment>
<dbReference type="AlphaFoldDB" id="A0A2S7ST67"/>
<reference evidence="2 3" key="1">
    <citation type="submission" date="2018-01" db="EMBL/GenBank/DDBJ databases">
        <title>A novel member of the phylum Bacteroidetes isolated from glacier ice.</title>
        <authorList>
            <person name="Liu Q."/>
            <person name="Xin Y.-H."/>
        </authorList>
    </citation>
    <scope>NUCLEOTIDE SEQUENCE [LARGE SCALE GENOMIC DNA]</scope>
    <source>
        <strain evidence="2 3">RB1R16</strain>
    </source>
</reference>
<sequence length="148" mass="17441">MKNLLLILALLLTVSTTYAQRDEAAKARIHAAKMAYITDRIHLSATQSGEFIPLYNEYEAEARTARKPYKEKYTKAHPDAKDFVIMQYVADDLDCQQQILLIKKKYQDRFLKIISQQQLSDLNMSEREFKQILLKKLKEEARERRMSR</sequence>
<evidence type="ECO:0000256" key="1">
    <source>
        <dbReference type="SAM" id="SignalP"/>
    </source>
</evidence>
<proteinExistence type="predicted"/>
<keyword evidence="3" id="KW-1185">Reference proteome</keyword>
<organism evidence="2 3">
    <name type="scientific">Flavipsychrobacter stenotrophus</name>
    <dbReference type="NCBI Taxonomy" id="2077091"/>
    <lineage>
        <taxon>Bacteria</taxon>
        <taxon>Pseudomonadati</taxon>
        <taxon>Bacteroidota</taxon>
        <taxon>Chitinophagia</taxon>
        <taxon>Chitinophagales</taxon>
        <taxon>Chitinophagaceae</taxon>
        <taxon>Flavipsychrobacter</taxon>
    </lineage>
</organism>
<protein>
    <recommendedName>
        <fullName evidence="4">Sensor of ECF-type sigma factor</fullName>
    </recommendedName>
</protein>
<accession>A0A2S7ST67</accession>
<dbReference type="Proteomes" id="UP000239872">
    <property type="component" value="Unassembled WGS sequence"/>
</dbReference>
<evidence type="ECO:0008006" key="4">
    <source>
        <dbReference type="Google" id="ProtNLM"/>
    </source>
</evidence>